<dbReference type="AlphaFoldDB" id="A0A6A3GSQ0"/>
<evidence type="ECO:0000313" key="3">
    <source>
        <dbReference type="Proteomes" id="UP000429607"/>
    </source>
</evidence>
<dbReference type="Proteomes" id="UP000429607">
    <property type="component" value="Unassembled WGS sequence"/>
</dbReference>
<comment type="caution">
    <text evidence="2">The sequence shown here is derived from an EMBL/GenBank/DDBJ whole genome shotgun (WGS) entry which is preliminary data.</text>
</comment>
<sequence>MQAPEPPPDYPKEVIDVATPTPPDTEEEDKDDVHMEE</sequence>
<gene>
    <name evidence="2" type="ORF">PR001_g30539</name>
</gene>
<protein>
    <submittedName>
        <fullName evidence="2">Uncharacterized protein</fullName>
    </submittedName>
</protein>
<dbReference type="EMBL" id="QXFV01006969">
    <property type="protein sequence ID" value="KAE8959968.1"/>
    <property type="molecule type" value="Genomic_DNA"/>
</dbReference>
<accession>A0A6A3GSQ0</accession>
<evidence type="ECO:0000256" key="1">
    <source>
        <dbReference type="SAM" id="MobiDB-lite"/>
    </source>
</evidence>
<feature type="region of interest" description="Disordered" evidence="1">
    <location>
        <begin position="1"/>
        <end position="37"/>
    </location>
</feature>
<reference evidence="2 3" key="1">
    <citation type="submission" date="2018-09" db="EMBL/GenBank/DDBJ databases">
        <title>Genomic investigation of the strawberry pathogen Phytophthora fragariae indicates pathogenicity is determined by transcriptional variation in three key races.</title>
        <authorList>
            <person name="Adams T.M."/>
            <person name="Armitage A.D."/>
            <person name="Sobczyk M.K."/>
            <person name="Bates H.J."/>
            <person name="Dunwell J.M."/>
            <person name="Nellist C.F."/>
            <person name="Harrison R.J."/>
        </authorList>
    </citation>
    <scope>NUCLEOTIDE SEQUENCE [LARGE SCALE GENOMIC DNA]</scope>
    <source>
        <strain evidence="2 3">SCRP249</strain>
    </source>
</reference>
<organism evidence="2 3">
    <name type="scientific">Phytophthora rubi</name>
    <dbReference type="NCBI Taxonomy" id="129364"/>
    <lineage>
        <taxon>Eukaryota</taxon>
        <taxon>Sar</taxon>
        <taxon>Stramenopiles</taxon>
        <taxon>Oomycota</taxon>
        <taxon>Peronosporomycetes</taxon>
        <taxon>Peronosporales</taxon>
        <taxon>Peronosporaceae</taxon>
        <taxon>Phytophthora</taxon>
    </lineage>
</organism>
<name>A0A6A3GSQ0_9STRA</name>
<proteinExistence type="predicted"/>
<feature type="non-terminal residue" evidence="2">
    <location>
        <position position="37"/>
    </location>
</feature>
<evidence type="ECO:0000313" key="2">
    <source>
        <dbReference type="EMBL" id="KAE8959968.1"/>
    </source>
</evidence>